<evidence type="ECO:0000313" key="2">
    <source>
        <dbReference type="EMBL" id="MCI56990.1"/>
    </source>
</evidence>
<organism evidence="2 3">
    <name type="scientific">Trifolium medium</name>
    <dbReference type="NCBI Taxonomy" id="97028"/>
    <lineage>
        <taxon>Eukaryota</taxon>
        <taxon>Viridiplantae</taxon>
        <taxon>Streptophyta</taxon>
        <taxon>Embryophyta</taxon>
        <taxon>Tracheophyta</taxon>
        <taxon>Spermatophyta</taxon>
        <taxon>Magnoliopsida</taxon>
        <taxon>eudicotyledons</taxon>
        <taxon>Gunneridae</taxon>
        <taxon>Pentapetalae</taxon>
        <taxon>rosids</taxon>
        <taxon>fabids</taxon>
        <taxon>Fabales</taxon>
        <taxon>Fabaceae</taxon>
        <taxon>Papilionoideae</taxon>
        <taxon>50 kb inversion clade</taxon>
        <taxon>NPAAA clade</taxon>
        <taxon>Hologalegina</taxon>
        <taxon>IRL clade</taxon>
        <taxon>Trifolieae</taxon>
        <taxon>Trifolium</taxon>
    </lineage>
</organism>
<name>A0A392T9X9_9FABA</name>
<dbReference type="EMBL" id="LXQA010521909">
    <property type="protein sequence ID" value="MCI56990.1"/>
    <property type="molecule type" value="Genomic_DNA"/>
</dbReference>
<protein>
    <submittedName>
        <fullName evidence="2">Uncharacterized protein</fullName>
    </submittedName>
</protein>
<keyword evidence="3" id="KW-1185">Reference proteome</keyword>
<proteinExistence type="predicted"/>
<sequence>MELASAPLCLGGGFGGGVFPFVVSVVYHWLTHQDPVESTACKE</sequence>
<dbReference type="Proteomes" id="UP000265520">
    <property type="component" value="Unassembled WGS sequence"/>
</dbReference>
<keyword evidence="1" id="KW-0812">Transmembrane</keyword>
<comment type="caution">
    <text evidence="2">The sequence shown here is derived from an EMBL/GenBank/DDBJ whole genome shotgun (WGS) entry which is preliminary data.</text>
</comment>
<keyword evidence="1" id="KW-1133">Transmembrane helix</keyword>
<evidence type="ECO:0000256" key="1">
    <source>
        <dbReference type="SAM" id="Phobius"/>
    </source>
</evidence>
<dbReference type="AlphaFoldDB" id="A0A392T9X9"/>
<evidence type="ECO:0000313" key="3">
    <source>
        <dbReference type="Proteomes" id="UP000265520"/>
    </source>
</evidence>
<reference evidence="2 3" key="1">
    <citation type="journal article" date="2018" name="Front. Plant Sci.">
        <title>Red Clover (Trifolium pratense) and Zigzag Clover (T. medium) - A Picture of Genomic Similarities and Differences.</title>
        <authorList>
            <person name="Dluhosova J."/>
            <person name="Istvanek J."/>
            <person name="Nedelnik J."/>
            <person name="Repkova J."/>
        </authorList>
    </citation>
    <scope>NUCLEOTIDE SEQUENCE [LARGE SCALE GENOMIC DNA]</scope>
    <source>
        <strain evidence="3">cv. 10/8</strain>
        <tissue evidence="2">Leaf</tissue>
    </source>
</reference>
<keyword evidence="1" id="KW-0472">Membrane</keyword>
<feature type="transmembrane region" description="Helical" evidence="1">
    <location>
        <begin position="7"/>
        <end position="30"/>
    </location>
</feature>
<feature type="non-terminal residue" evidence="2">
    <location>
        <position position="43"/>
    </location>
</feature>
<accession>A0A392T9X9</accession>